<reference evidence="1" key="2">
    <citation type="submission" date="2022-04" db="EMBL/GenBank/DDBJ databases">
        <title>Antimicrobial genetic elements in methicillin-resistant Macrococcus armenti.</title>
        <authorList>
            <person name="Keller J.E."/>
            <person name="Schwendener S."/>
            <person name="Pantucek R."/>
            <person name="Perreten V."/>
        </authorList>
    </citation>
    <scope>NUCLEOTIDE SEQUENCE</scope>
    <source>
        <strain evidence="1">CCM 2609</strain>
    </source>
</reference>
<reference evidence="1" key="1">
    <citation type="submission" date="2022-03" db="EMBL/GenBank/DDBJ databases">
        <authorList>
            <person name="Vrbovska V."/>
            <person name="Kovarovic V."/>
            <person name="Botka T."/>
            <person name="Pantucek R."/>
        </authorList>
    </citation>
    <scope>NUCLEOTIDE SEQUENCE</scope>
    <source>
        <strain evidence="1">CCM 2609</strain>
    </source>
</reference>
<dbReference type="RefSeq" id="WP_243367197.1">
    <property type="nucleotide sequence ID" value="NZ_CP094348.1"/>
</dbReference>
<organism evidence="1 2">
    <name type="scientific">Macrococcus armenti</name>
    <dbReference type="NCBI Taxonomy" id="2875764"/>
    <lineage>
        <taxon>Bacteria</taxon>
        <taxon>Bacillati</taxon>
        <taxon>Bacillota</taxon>
        <taxon>Bacilli</taxon>
        <taxon>Bacillales</taxon>
        <taxon>Staphylococcaceae</taxon>
        <taxon>Macrococcus</taxon>
    </lineage>
</organism>
<proteinExistence type="predicted"/>
<name>A0ABY3ZXD2_9STAP</name>
<dbReference type="Proteomes" id="UP000830343">
    <property type="component" value="Chromosome"/>
</dbReference>
<sequence>MKLSIEEYLTTTNIIKDIIADLPTEKVNTIMEIFITESYDMDEEEDPFGDVSLMHSQSMSIEHYNSYSYSTSESNTDSNNNNIIKFPTVYEFENDIKKIEKITNKTTASKLKDILYQIYSIEKNPRVSTTIMAVLLSHVISGGFSEMGKDIYEGSKEGFSETITYFNSLFEKSEVVENVDSNLFIEESLDKSNNI</sequence>
<accession>A0ABY3ZXD2</accession>
<evidence type="ECO:0000313" key="2">
    <source>
        <dbReference type="Proteomes" id="UP000830343"/>
    </source>
</evidence>
<dbReference type="EMBL" id="CP094348">
    <property type="protein sequence ID" value="UOB21523.1"/>
    <property type="molecule type" value="Genomic_DNA"/>
</dbReference>
<protein>
    <submittedName>
        <fullName evidence="1">Uncharacterized protein</fullName>
    </submittedName>
</protein>
<gene>
    <name evidence="1" type="ORF">MRZ06_05415</name>
</gene>
<keyword evidence="2" id="KW-1185">Reference proteome</keyword>
<evidence type="ECO:0000313" key="1">
    <source>
        <dbReference type="EMBL" id="UOB21523.1"/>
    </source>
</evidence>